<evidence type="ECO:0000256" key="8">
    <source>
        <dbReference type="ARBA" id="ARBA00023136"/>
    </source>
</evidence>
<feature type="domain" description="ABC transporter" evidence="10">
    <location>
        <begin position="333"/>
        <end position="570"/>
    </location>
</feature>
<gene>
    <name evidence="12" type="ORF">BKA15_004748</name>
</gene>
<evidence type="ECO:0000256" key="3">
    <source>
        <dbReference type="ARBA" id="ARBA00022475"/>
    </source>
</evidence>
<feature type="domain" description="ABC transmembrane type-1" evidence="11">
    <location>
        <begin position="32"/>
        <end position="306"/>
    </location>
</feature>
<comment type="subcellular location">
    <subcellularLocation>
        <location evidence="1">Cell membrane</location>
        <topology evidence="1">Multi-pass membrane protein</topology>
    </subcellularLocation>
</comment>
<dbReference type="Gene3D" id="3.40.50.300">
    <property type="entry name" value="P-loop containing nucleotide triphosphate hydrolases"/>
    <property type="match status" value="1"/>
</dbReference>
<dbReference type="PROSITE" id="PS50893">
    <property type="entry name" value="ABC_TRANSPORTER_2"/>
    <property type="match status" value="1"/>
</dbReference>
<reference evidence="12 13" key="1">
    <citation type="submission" date="2020-07" db="EMBL/GenBank/DDBJ databases">
        <title>Sequencing the genomes of 1000 actinobacteria strains.</title>
        <authorList>
            <person name="Klenk H.-P."/>
        </authorList>
    </citation>
    <scope>NUCLEOTIDE SEQUENCE [LARGE SCALE GENOMIC DNA]</scope>
    <source>
        <strain evidence="12 13">DSM 22083</strain>
    </source>
</reference>
<evidence type="ECO:0000313" key="12">
    <source>
        <dbReference type="EMBL" id="NYE73419.1"/>
    </source>
</evidence>
<keyword evidence="3" id="KW-1003">Cell membrane</keyword>
<evidence type="ECO:0000256" key="1">
    <source>
        <dbReference type="ARBA" id="ARBA00004651"/>
    </source>
</evidence>
<feature type="transmembrane region" description="Helical" evidence="9">
    <location>
        <begin position="165"/>
        <end position="182"/>
    </location>
</feature>
<evidence type="ECO:0000256" key="6">
    <source>
        <dbReference type="ARBA" id="ARBA00022840"/>
    </source>
</evidence>
<proteinExistence type="predicted"/>
<evidence type="ECO:0000256" key="9">
    <source>
        <dbReference type="SAM" id="Phobius"/>
    </source>
</evidence>
<feature type="transmembrane region" description="Helical" evidence="9">
    <location>
        <begin position="61"/>
        <end position="81"/>
    </location>
</feature>
<dbReference type="PROSITE" id="PS50929">
    <property type="entry name" value="ABC_TM1F"/>
    <property type="match status" value="1"/>
</dbReference>
<dbReference type="SUPFAM" id="SSF90123">
    <property type="entry name" value="ABC transporter transmembrane region"/>
    <property type="match status" value="1"/>
</dbReference>
<dbReference type="InterPro" id="IPR003593">
    <property type="entry name" value="AAA+_ATPase"/>
</dbReference>
<keyword evidence="6 12" id="KW-0067">ATP-binding</keyword>
<dbReference type="PROSITE" id="PS00211">
    <property type="entry name" value="ABC_TRANSPORTER_1"/>
    <property type="match status" value="1"/>
</dbReference>
<dbReference type="InterPro" id="IPR011527">
    <property type="entry name" value="ABC1_TM_dom"/>
</dbReference>
<keyword evidence="5" id="KW-0547">Nucleotide-binding</keyword>
<evidence type="ECO:0000256" key="7">
    <source>
        <dbReference type="ARBA" id="ARBA00022989"/>
    </source>
</evidence>
<dbReference type="GO" id="GO:0016887">
    <property type="term" value="F:ATP hydrolysis activity"/>
    <property type="evidence" value="ECO:0007669"/>
    <property type="project" value="InterPro"/>
</dbReference>
<comment type="caution">
    <text evidence="12">The sequence shown here is derived from an EMBL/GenBank/DDBJ whole genome shotgun (WGS) entry which is preliminary data.</text>
</comment>
<dbReference type="PANTHER" id="PTHR43394:SF1">
    <property type="entry name" value="ATP-BINDING CASSETTE SUB-FAMILY B MEMBER 10, MITOCHONDRIAL"/>
    <property type="match status" value="1"/>
</dbReference>
<keyword evidence="4 9" id="KW-0812">Transmembrane</keyword>
<dbReference type="Pfam" id="PF00664">
    <property type="entry name" value="ABC_membrane"/>
    <property type="match status" value="1"/>
</dbReference>
<dbReference type="SUPFAM" id="SSF52540">
    <property type="entry name" value="P-loop containing nucleoside triphosphate hydrolases"/>
    <property type="match status" value="1"/>
</dbReference>
<feature type="transmembrane region" description="Helical" evidence="9">
    <location>
        <begin position="243"/>
        <end position="261"/>
    </location>
</feature>
<feature type="transmembrane region" description="Helical" evidence="9">
    <location>
        <begin position="138"/>
        <end position="159"/>
    </location>
</feature>
<protein>
    <submittedName>
        <fullName evidence="12">ATP-binding cassette subfamily B protein</fullName>
    </submittedName>
</protein>
<keyword evidence="8 9" id="KW-0472">Membrane</keyword>
<dbReference type="GO" id="GO:0005886">
    <property type="term" value="C:plasma membrane"/>
    <property type="evidence" value="ECO:0007669"/>
    <property type="project" value="UniProtKB-SubCell"/>
</dbReference>
<dbReference type="PANTHER" id="PTHR43394">
    <property type="entry name" value="ATP-DEPENDENT PERMEASE MDL1, MITOCHONDRIAL"/>
    <property type="match status" value="1"/>
</dbReference>
<keyword evidence="2" id="KW-0813">Transport</keyword>
<dbReference type="EMBL" id="JACCBU010000001">
    <property type="protein sequence ID" value="NYE73419.1"/>
    <property type="molecule type" value="Genomic_DNA"/>
</dbReference>
<dbReference type="InterPro" id="IPR027417">
    <property type="entry name" value="P-loop_NTPase"/>
</dbReference>
<dbReference type="InterPro" id="IPR039421">
    <property type="entry name" value="Type_1_exporter"/>
</dbReference>
<dbReference type="Proteomes" id="UP000569914">
    <property type="component" value="Unassembled WGS sequence"/>
</dbReference>
<dbReference type="SMART" id="SM00382">
    <property type="entry name" value="AAA"/>
    <property type="match status" value="1"/>
</dbReference>
<dbReference type="Pfam" id="PF00005">
    <property type="entry name" value="ABC_tran"/>
    <property type="match status" value="1"/>
</dbReference>
<evidence type="ECO:0000256" key="4">
    <source>
        <dbReference type="ARBA" id="ARBA00022692"/>
    </source>
</evidence>
<dbReference type="RefSeq" id="WP_179754892.1">
    <property type="nucleotide sequence ID" value="NZ_JACCBU010000001.1"/>
</dbReference>
<dbReference type="GO" id="GO:0005524">
    <property type="term" value="F:ATP binding"/>
    <property type="evidence" value="ECO:0007669"/>
    <property type="project" value="UniProtKB-KW"/>
</dbReference>
<evidence type="ECO:0000313" key="13">
    <source>
        <dbReference type="Proteomes" id="UP000569914"/>
    </source>
</evidence>
<sequence>MSKRDRRGPLRRILPWARPYRRDVVIMIITDVLALGAQMSQPLLIAAMIDGPILHGDPAGIWGYGAAMLALGVVQTVMYVLRRRAMLASVRLEHDLRVACYGQSLRWDPEQHARSGSGHVVARTTGDLHTVGSFFSFVLPYLISTMFTLVFVTAMLLVLNPAMGALVLVAMIPMVAVSRTFAHRYEKLAVEAGSRTDRLTTAASESIRGIRAIKLYGRRQLMLDRFLAGAHGLRDAELSLMRLFASFDSVLVAYPILVLAGVVAGGIAAVTTGALSVGGFVAFTAFYFRLTRPVMVAGGLLAQTQLASAATRRVLELLDTEPALREPRDPQPLPAGSLAVRFDGVVLDEDRPDSRIDLEVGPGETVALVGATGSGKSRLAALVPRLADPVSGRVSVGGIDVTRLRLAELRERIGVAFEDAVLFSGSVRENLTAGRPAIGEAELHRILELTRADFVHRLPDGLDSAVEEQGLSLSGGQRQRLALARAVIGQPAVLVLDDPISALDVRTEAAIEQRLRPVLDRATVIIVARRLSTARLADRIAVLDAGRIVDVGTHADLVRRSPAYRSLMLGHPGPEGGHDG</sequence>
<dbReference type="FunFam" id="3.40.50.300:FF:000854">
    <property type="entry name" value="Multidrug ABC transporter ATP-binding protein"/>
    <property type="match status" value="1"/>
</dbReference>
<dbReference type="InterPro" id="IPR003439">
    <property type="entry name" value="ABC_transporter-like_ATP-bd"/>
</dbReference>
<dbReference type="InterPro" id="IPR017871">
    <property type="entry name" value="ABC_transporter-like_CS"/>
</dbReference>
<name>A0A7Y9IAU4_9ACTN</name>
<dbReference type="InterPro" id="IPR036640">
    <property type="entry name" value="ABC1_TM_sf"/>
</dbReference>
<evidence type="ECO:0000256" key="5">
    <source>
        <dbReference type="ARBA" id="ARBA00022741"/>
    </source>
</evidence>
<evidence type="ECO:0000259" key="10">
    <source>
        <dbReference type="PROSITE" id="PS50893"/>
    </source>
</evidence>
<dbReference type="GO" id="GO:0015421">
    <property type="term" value="F:ABC-type oligopeptide transporter activity"/>
    <property type="evidence" value="ECO:0007669"/>
    <property type="project" value="TreeGrafter"/>
</dbReference>
<keyword evidence="7 9" id="KW-1133">Transmembrane helix</keyword>
<feature type="transmembrane region" description="Helical" evidence="9">
    <location>
        <begin position="24"/>
        <end position="49"/>
    </location>
</feature>
<dbReference type="Gene3D" id="1.20.1560.10">
    <property type="entry name" value="ABC transporter type 1, transmembrane domain"/>
    <property type="match status" value="1"/>
</dbReference>
<keyword evidence="13" id="KW-1185">Reference proteome</keyword>
<dbReference type="AlphaFoldDB" id="A0A7Y9IAU4"/>
<evidence type="ECO:0000259" key="11">
    <source>
        <dbReference type="PROSITE" id="PS50929"/>
    </source>
</evidence>
<accession>A0A7Y9IAU4</accession>
<organism evidence="12 13">
    <name type="scientific">Microlunatus parietis</name>
    <dbReference type="NCBI Taxonomy" id="682979"/>
    <lineage>
        <taxon>Bacteria</taxon>
        <taxon>Bacillati</taxon>
        <taxon>Actinomycetota</taxon>
        <taxon>Actinomycetes</taxon>
        <taxon>Propionibacteriales</taxon>
        <taxon>Propionibacteriaceae</taxon>
        <taxon>Microlunatus</taxon>
    </lineage>
</organism>
<evidence type="ECO:0000256" key="2">
    <source>
        <dbReference type="ARBA" id="ARBA00022448"/>
    </source>
</evidence>